<evidence type="ECO:0000256" key="1">
    <source>
        <dbReference type="ARBA" id="ARBA00004251"/>
    </source>
</evidence>
<protein>
    <recommendedName>
        <fullName evidence="14">Ig-like domain-containing protein</fullName>
    </recommendedName>
</protein>
<dbReference type="SUPFAM" id="SSF48726">
    <property type="entry name" value="Immunoglobulin"/>
    <property type="match status" value="1"/>
</dbReference>
<keyword evidence="3" id="KW-0812">Transmembrane</keyword>
<evidence type="ECO:0000256" key="11">
    <source>
        <dbReference type="SAM" id="MobiDB-lite"/>
    </source>
</evidence>
<dbReference type="GO" id="GO:0042102">
    <property type="term" value="P:positive regulation of T cell proliferation"/>
    <property type="evidence" value="ECO:0007669"/>
    <property type="project" value="TreeGrafter"/>
</dbReference>
<dbReference type="GO" id="GO:0042130">
    <property type="term" value="P:negative regulation of T cell proliferation"/>
    <property type="evidence" value="ECO:0007669"/>
    <property type="project" value="TreeGrafter"/>
</dbReference>
<evidence type="ECO:0000256" key="9">
    <source>
        <dbReference type="ARBA" id="ARBA00023180"/>
    </source>
</evidence>
<comment type="subcellular location">
    <subcellularLocation>
        <location evidence="1">Cell membrane</location>
        <topology evidence="1">Single-pass type I membrane protein</topology>
    </subcellularLocation>
</comment>
<dbReference type="InterPro" id="IPR036179">
    <property type="entry name" value="Ig-like_dom_sf"/>
</dbReference>
<evidence type="ECO:0000256" key="6">
    <source>
        <dbReference type="ARBA" id="ARBA00023136"/>
    </source>
</evidence>
<evidence type="ECO:0000256" key="2">
    <source>
        <dbReference type="ARBA" id="ARBA00022475"/>
    </source>
</evidence>
<dbReference type="AlphaFoldDB" id="A0A3Q2Q891"/>
<dbReference type="PANTHER" id="PTHR25466:SF14">
    <property type="entry name" value="BUTYROPHILIN SUBFAMILY 2 MEMBER A2-LIKE-RELATED"/>
    <property type="match status" value="1"/>
</dbReference>
<keyword evidence="6" id="KW-0472">Membrane</keyword>
<keyword evidence="7" id="KW-1015">Disulfide bond</keyword>
<dbReference type="Proteomes" id="UP000265000">
    <property type="component" value="Unplaced"/>
</dbReference>
<keyword evidence="2" id="KW-1003">Cell membrane</keyword>
<dbReference type="InterPro" id="IPR051713">
    <property type="entry name" value="T-cell_Activation_Regulation"/>
</dbReference>
<evidence type="ECO:0000313" key="13">
    <source>
        <dbReference type="Proteomes" id="UP000265000"/>
    </source>
</evidence>
<keyword evidence="9" id="KW-0325">Glycoprotein</keyword>
<feature type="region of interest" description="Disordered" evidence="11">
    <location>
        <begin position="144"/>
        <end position="186"/>
    </location>
</feature>
<evidence type="ECO:0000256" key="5">
    <source>
        <dbReference type="ARBA" id="ARBA00022989"/>
    </source>
</evidence>
<reference evidence="12" key="1">
    <citation type="submission" date="2025-08" db="UniProtKB">
        <authorList>
            <consortium name="Ensembl"/>
        </authorList>
    </citation>
    <scope>IDENTIFICATION</scope>
</reference>
<dbReference type="PANTHER" id="PTHR25466">
    <property type="entry name" value="T-LYMPHOCYTE ACTIVATION ANTIGEN"/>
    <property type="match status" value="1"/>
</dbReference>
<evidence type="ECO:0000256" key="10">
    <source>
        <dbReference type="ARBA" id="ARBA00023319"/>
    </source>
</evidence>
<accession>A0A3Q2Q891</accession>
<evidence type="ECO:0000256" key="4">
    <source>
        <dbReference type="ARBA" id="ARBA00022729"/>
    </source>
</evidence>
<evidence type="ECO:0000313" key="12">
    <source>
        <dbReference type="Ensembl" id="ENSFHEP00000022861.1"/>
    </source>
</evidence>
<keyword evidence="4" id="KW-0732">Signal</keyword>
<dbReference type="GO" id="GO:0009897">
    <property type="term" value="C:external side of plasma membrane"/>
    <property type="evidence" value="ECO:0007669"/>
    <property type="project" value="TreeGrafter"/>
</dbReference>
<sequence>SLLFSVPPLPLCCSLQFLFLSVVLYSSSFSRWFSTARLPLWFSTARLPLFTLPGDARVEWMDRGDRTVHVYENGSDHPEEQDQLYRNRTKMNEDLLRTGDLSLILEHPTNRDINIYTCIVFSRDGNILMKNELKTLLLAERVRPPDPRRCEQSANTAPPHSPADHRGFQPCLPSFHPPHAHPVRHV</sequence>
<dbReference type="GO" id="GO:0071222">
    <property type="term" value="P:cellular response to lipopolysaccharide"/>
    <property type="evidence" value="ECO:0007669"/>
    <property type="project" value="TreeGrafter"/>
</dbReference>
<organism evidence="12 13">
    <name type="scientific">Fundulus heteroclitus</name>
    <name type="common">Killifish</name>
    <name type="synonym">Mummichog</name>
    <dbReference type="NCBI Taxonomy" id="8078"/>
    <lineage>
        <taxon>Eukaryota</taxon>
        <taxon>Metazoa</taxon>
        <taxon>Chordata</taxon>
        <taxon>Craniata</taxon>
        <taxon>Vertebrata</taxon>
        <taxon>Euteleostomi</taxon>
        <taxon>Actinopterygii</taxon>
        <taxon>Neopterygii</taxon>
        <taxon>Teleostei</taxon>
        <taxon>Neoteleostei</taxon>
        <taxon>Acanthomorphata</taxon>
        <taxon>Ovalentaria</taxon>
        <taxon>Atherinomorphae</taxon>
        <taxon>Cyprinodontiformes</taxon>
        <taxon>Fundulidae</taxon>
        <taxon>Fundulus</taxon>
    </lineage>
</organism>
<dbReference type="Ensembl" id="ENSFHET00000011800.1">
    <property type="protein sequence ID" value="ENSFHEP00000022861.1"/>
    <property type="gene ID" value="ENSFHEG00000003497.1"/>
</dbReference>
<proteinExistence type="predicted"/>
<dbReference type="InterPro" id="IPR013783">
    <property type="entry name" value="Ig-like_fold"/>
</dbReference>
<keyword evidence="13" id="KW-1185">Reference proteome</keyword>
<evidence type="ECO:0000256" key="7">
    <source>
        <dbReference type="ARBA" id="ARBA00023157"/>
    </source>
</evidence>
<keyword evidence="10" id="KW-0393">Immunoglobulin domain</keyword>
<dbReference type="GO" id="GO:0031295">
    <property type="term" value="P:T cell costimulation"/>
    <property type="evidence" value="ECO:0007669"/>
    <property type="project" value="TreeGrafter"/>
</dbReference>
<dbReference type="GO" id="GO:0006955">
    <property type="term" value="P:immune response"/>
    <property type="evidence" value="ECO:0007669"/>
    <property type="project" value="TreeGrafter"/>
</dbReference>
<reference evidence="12" key="2">
    <citation type="submission" date="2025-09" db="UniProtKB">
        <authorList>
            <consortium name="Ensembl"/>
        </authorList>
    </citation>
    <scope>IDENTIFICATION</scope>
</reference>
<evidence type="ECO:0000256" key="3">
    <source>
        <dbReference type="ARBA" id="ARBA00022692"/>
    </source>
</evidence>
<keyword evidence="5" id="KW-1133">Transmembrane helix</keyword>
<name>A0A3Q2Q891_FUNHE</name>
<evidence type="ECO:0000256" key="8">
    <source>
        <dbReference type="ARBA" id="ARBA00023170"/>
    </source>
</evidence>
<keyword evidence="8" id="KW-0675">Receptor</keyword>
<dbReference type="GeneTree" id="ENSGT01140000286357"/>
<dbReference type="GO" id="GO:0007166">
    <property type="term" value="P:cell surface receptor signaling pathway"/>
    <property type="evidence" value="ECO:0007669"/>
    <property type="project" value="TreeGrafter"/>
</dbReference>
<dbReference type="Gene3D" id="2.60.40.10">
    <property type="entry name" value="Immunoglobulins"/>
    <property type="match status" value="1"/>
</dbReference>
<evidence type="ECO:0008006" key="14">
    <source>
        <dbReference type="Google" id="ProtNLM"/>
    </source>
</evidence>